<name>A0A0C2BMQ7_9BURK</name>
<dbReference type="SUPFAM" id="SSF101898">
    <property type="entry name" value="NHL repeat"/>
    <property type="match status" value="1"/>
</dbReference>
<evidence type="ECO:0008006" key="4">
    <source>
        <dbReference type="Google" id="ProtNLM"/>
    </source>
</evidence>
<dbReference type="RefSeq" id="WP_040040131.1">
    <property type="nucleotide sequence ID" value="NZ_JWJG01000028.1"/>
</dbReference>
<dbReference type="STRING" id="709839.TSA66_11475"/>
<sequence>MKHTIRHFLALAACSAITLPAAAAVISVTDQTGKPVAVAMVTQAAAHPAPRDTSDNGFQQPGKPQVVAIDVTAFTGTSGKAEIPDRMVDTRYRVRKPGFRDAVIEAPAGQTAVRIVLQAETDSFKLAEAKPANAWLGALNIGDATAKKHFQMQCAFCHQQGNAFTRVERSPEDWRKTISRMVRYGSRLPTDLQKSLPDILSADYRRLRAHPELITGGVSWEEALDKTLITEWPLGNAMSQAHDMLIAANRLVYVADNIQDRLYEVNPVTNAVTIYKIPHKPGDDPGGLIAGRLKTFPSHDSTSNAHSLAESPRDGHIFITPSAQRRLIEFDPATKTFTQHEIGAGFYPHTVRVDARDNVWFTLALSNQVAKFDRAARKFTLYDLPTRSLKERLTVASIGVMFKLMNWGLPLSNWMPVDWAATGTPLPYGIDVTPDGTVWFARLHTQEIGKIDPASGKVTMIPTPFIGPRRLRTDAQGNLWIVAFAESKIARYSPATGKFSLFDLPVEPKGSETPYSLNVDKQRGIVWVNGNQSDALYGFDIKTETWRTIPLPRRTTFTRDIEVDTDGTLYTSNSNFPSWHIEGGQPTLIRIQQR</sequence>
<keyword evidence="1" id="KW-0732">Signal</keyword>
<protein>
    <recommendedName>
        <fullName evidence="4">Lyase</fullName>
    </recommendedName>
</protein>
<accession>A0A0C2BMQ7</accession>
<dbReference type="GO" id="GO:0020037">
    <property type="term" value="F:heme binding"/>
    <property type="evidence" value="ECO:0007669"/>
    <property type="project" value="InterPro"/>
</dbReference>
<comment type="caution">
    <text evidence="2">The sequence shown here is derived from an EMBL/GenBank/DDBJ whole genome shotgun (WGS) entry which is preliminary data.</text>
</comment>
<dbReference type="GO" id="GO:0009055">
    <property type="term" value="F:electron transfer activity"/>
    <property type="evidence" value="ECO:0007669"/>
    <property type="project" value="InterPro"/>
</dbReference>
<proteinExistence type="predicted"/>
<dbReference type="Gene3D" id="1.10.760.10">
    <property type="entry name" value="Cytochrome c-like domain"/>
    <property type="match status" value="1"/>
</dbReference>
<dbReference type="Pfam" id="PF24684">
    <property type="entry name" value="Vgb_lyase"/>
    <property type="match status" value="1"/>
</dbReference>
<dbReference type="EMBL" id="JWJG01000028">
    <property type="protein sequence ID" value="KIF81304.1"/>
    <property type="molecule type" value="Genomic_DNA"/>
</dbReference>
<dbReference type="Proteomes" id="UP000031572">
    <property type="component" value="Unassembled WGS sequence"/>
</dbReference>
<feature type="signal peptide" evidence="1">
    <location>
        <begin position="1"/>
        <end position="23"/>
    </location>
</feature>
<gene>
    <name evidence="2" type="ORF">TSA66_11475</name>
</gene>
<dbReference type="AlphaFoldDB" id="A0A0C2BMQ7"/>
<evidence type="ECO:0000256" key="1">
    <source>
        <dbReference type="SAM" id="SignalP"/>
    </source>
</evidence>
<dbReference type="InterPro" id="IPR015943">
    <property type="entry name" value="WD40/YVTN_repeat-like_dom_sf"/>
</dbReference>
<keyword evidence="3" id="KW-1185">Reference proteome</keyword>
<dbReference type="SUPFAM" id="SSF63825">
    <property type="entry name" value="YWTD domain"/>
    <property type="match status" value="1"/>
</dbReference>
<dbReference type="Gene3D" id="2.130.10.10">
    <property type="entry name" value="YVTN repeat-like/Quinoprotein amine dehydrogenase"/>
    <property type="match status" value="2"/>
</dbReference>
<feature type="chain" id="PRO_5002146259" description="Lyase" evidence="1">
    <location>
        <begin position="24"/>
        <end position="594"/>
    </location>
</feature>
<evidence type="ECO:0000313" key="3">
    <source>
        <dbReference type="Proteomes" id="UP000031572"/>
    </source>
</evidence>
<organism evidence="2 3">
    <name type="scientific">Noviherbaspirillum autotrophicum</name>
    <dbReference type="NCBI Taxonomy" id="709839"/>
    <lineage>
        <taxon>Bacteria</taxon>
        <taxon>Pseudomonadati</taxon>
        <taxon>Pseudomonadota</taxon>
        <taxon>Betaproteobacteria</taxon>
        <taxon>Burkholderiales</taxon>
        <taxon>Oxalobacteraceae</taxon>
        <taxon>Noviherbaspirillum</taxon>
    </lineage>
</organism>
<dbReference type="PANTHER" id="PTHR40274:SF3">
    <property type="entry name" value="VIRGINIAMYCIN B LYASE"/>
    <property type="match status" value="1"/>
</dbReference>
<dbReference type="InterPro" id="IPR051344">
    <property type="entry name" value="Vgb"/>
</dbReference>
<dbReference type="InterPro" id="IPR036909">
    <property type="entry name" value="Cyt_c-like_dom_sf"/>
</dbReference>
<reference evidence="2 3" key="1">
    <citation type="submission" date="2014-12" db="EMBL/GenBank/DDBJ databases">
        <title>Denitrispirillum autotrophicum gen. nov., sp. nov., Denitrifying, Facultatively Autotrophic Bacteria Isolated from Rice Paddy Soil.</title>
        <authorList>
            <person name="Ishii S."/>
            <person name="Ashida N."/>
            <person name="Ohno H."/>
            <person name="Otsuka S."/>
            <person name="Yokota A."/>
            <person name="Senoo K."/>
        </authorList>
    </citation>
    <scope>NUCLEOTIDE SEQUENCE [LARGE SCALE GENOMIC DNA]</scope>
    <source>
        <strain evidence="2 3">TSA66</strain>
    </source>
</reference>
<evidence type="ECO:0000313" key="2">
    <source>
        <dbReference type="EMBL" id="KIF81304.1"/>
    </source>
</evidence>
<dbReference type="PANTHER" id="PTHR40274">
    <property type="entry name" value="VIRGINIAMYCIN B LYASE"/>
    <property type="match status" value="1"/>
</dbReference>